<protein>
    <submittedName>
        <fullName evidence="7">Putative amino-acid metabolite efflux pump</fullName>
    </submittedName>
</protein>
<sequence length="295" mass="31795">MRPRHALLALLVVTIWGFNFVVIEIGLQGLPPLLFTSLRFFFAAVPLVFFVSRPATDWRLLAGWGLAQFAVQFALLFVGMKLGMPAGLSSLVIQLQAFFTIGLAWWLMGEHARPMQLLGAGIALAGMGIVAWHLDTPGTLVGLLLVIGAAMSWATANILTKRIGAVEPLALVAWGSLVAVPPLLLVSAVVEGPRAMLAAVQAMNLKSWLTVLFQSYPNTLLGFGVWSMLMRRYPAAQVAPFSLLVPVAGMVSAALVLHEALEPWKIMAGLLVLGGLALNQFAARLQLWLRQRAAT</sequence>
<feature type="domain" description="EamA" evidence="6">
    <location>
        <begin position="141"/>
        <end position="278"/>
    </location>
</feature>
<dbReference type="SUPFAM" id="SSF103481">
    <property type="entry name" value="Multidrug resistance efflux transporter EmrE"/>
    <property type="match status" value="2"/>
</dbReference>
<feature type="domain" description="EamA" evidence="6">
    <location>
        <begin position="6"/>
        <end position="130"/>
    </location>
</feature>
<feature type="transmembrane region" description="Helical" evidence="5">
    <location>
        <begin position="58"/>
        <end position="80"/>
    </location>
</feature>
<feature type="transmembrane region" description="Helical" evidence="5">
    <location>
        <begin position="264"/>
        <end position="282"/>
    </location>
</feature>
<dbReference type="AlphaFoldDB" id="A0A1J5PTG7"/>
<organism evidence="7">
    <name type="scientific">mine drainage metagenome</name>
    <dbReference type="NCBI Taxonomy" id="410659"/>
    <lineage>
        <taxon>unclassified sequences</taxon>
        <taxon>metagenomes</taxon>
        <taxon>ecological metagenomes</taxon>
    </lineage>
</organism>
<evidence type="ECO:0000256" key="4">
    <source>
        <dbReference type="ARBA" id="ARBA00023136"/>
    </source>
</evidence>
<evidence type="ECO:0000256" key="1">
    <source>
        <dbReference type="ARBA" id="ARBA00004141"/>
    </source>
</evidence>
<feature type="transmembrane region" description="Helical" evidence="5">
    <location>
        <begin position="210"/>
        <end position="229"/>
    </location>
</feature>
<feature type="transmembrane region" description="Helical" evidence="5">
    <location>
        <begin position="33"/>
        <end position="51"/>
    </location>
</feature>
<dbReference type="GO" id="GO:0016020">
    <property type="term" value="C:membrane"/>
    <property type="evidence" value="ECO:0007669"/>
    <property type="project" value="UniProtKB-SubCell"/>
</dbReference>
<gene>
    <name evidence="7" type="primary">eamA_12</name>
    <name evidence="7" type="ORF">GALL_442360</name>
</gene>
<name>A0A1J5PTG7_9ZZZZ</name>
<dbReference type="PANTHER" id="PTHR32322:SF9">
    <property type="entry name" value="AMINO-ACID METABOLITE EFFLUX PUMP-RELATED"/>
    <property type="match status" value="1"/>
</dbReference>
<evidence type="ECO:0000256" key="5">
    <source>
        <dbReference type="SAM" id="Phobius"/>
    </source>
</evidence>
<dbReference type="InterPro" id="IPR000620">
    <property type="entry name" value="EamA_dom"/>
</dbReference>
<feature type="transmembrane region" description="Helical" evidence="5">
    <location>
        <begin position="171"/>
        <end position="190"/>
    </location>
</feature>
<dbReference type="PANTHER" id="PTHR32322">
    <property type="entry name" value="INNER MEMBRANE TRANSPORTER"/>
    <property type="match status" value="1"/>
</dbReference>
<feature type="transmembrane region" description="Helical" evidence="5">
    <location>
        <begin position="7"/>
        <end position="27"/>
    </location>
</feature>
<reference evidence="7" key="1">
    <citation type="submission" date="2016-10" db="EMBL/GenBank/DDBJ databases">
        <title>Sequence of Gallionella enrichment culture.</title>
        <authorList>
            <person name="Poehlein A."/>
            <person name="Muehling M."/>
            <person name="Daniel R."/>
        </authorList>
    </citation>
    <scope>NUCLEOTIDE SEQUENCE</scope>
</reference>
<keyword evidence="2 5" id="KW-0812">Transmembrane</keyword>
<comment type="subcellular location">
    <subcellularLocation>
        <location evidence="1">Membrane</location>
        <topology evidence="1">Multi-pass membrane protein</topology>
    </subcellularLocation>
</comment>
<evidence type="ECO:0000256" key="2">
    <source>
        <dbReference type="ARBA" id="ARBA00022692"/>
    </source>
</evidence>
<keyword evidence="4 5" id="KW-0472">Membrane</keyword>
<evidence type="ECO:0000313" key="7">
    <source>
        <dbReference type="EMBL" id="OIQ74120.1"/>
    </source>
</evidence>
<evidence type="ECO:0000259" key="6">
    <source>
        <dbReference type="Pfam" id="PF00892"/>
    </source>
</evidence>
<feature type="transmembrane region" description="Helical" evidence="5">
    <location>
        <begin position="140"/>
        <end position="159"/>
    </location>
</feature>
<feature type="transmembrane region" description="Helical" evidence="5">
    <location>
        <begin position="115"/>
        <end position="134"/>
    </location>
</feature>
<feature type="transmembrane region" description="Helical" evidence="5">
    <location>
        <begin position="241"/>
        <end position="258"/>
    </location>
</feature>
<dbReference type="EMBL" id="MLJW01002617">
    <property type="protein sequence ID" value="OIQ74120.1"/>
    <property type="molecule type" value="Genomic_DNA"/>
</dbReference>
<dbReference type="InterPro" id="IPR050638">
    <property type="entry name" value="AA-Vitamin_Transporters"/>
</dbReference>
<feature type="transmembrane region" description="Helical" evidence="5">
    <location>
        <begin position="86"/>
        <end position="108"/>
    </location>
</feature>
<accession>A0A1J5PTG7</accession>
<keyword evidence="3 5" id="KW-1133">Transmembrane helix</keyword>
<dbReference type="Pfam" id="PF00892">
    <property type="entry name" value="EamA"/>
    <property type="match status" value="2"/>
</dbReference>
<dbReference type="InterPro" id="IPR037185">
    <property type="entry name" value="EmrE-like"/>
</dbReference>
<proteinExistence type="predicted"/>
<comment type="caution">
    <text evidence="7">The sequence shown here is derived from an EMBL/GenBank/DDBJ whole genome shotgun (WGS) entry which is preliminary data.</text>
</comment>
<evidence type="ECO:0000256" key="3">
    <source>
        <dbReference type="ARBA" id="ARBA00022989"/>
    </source>
</evidence>